<sequence>MNLSAFQDPNDYDDFMYKSSDSEENELDSEEEDKILSHLYYQSESSAIQAIESNSDKLCNNNFPVKLISTENKNSKVKKSNNDKVKQAKNKPVQESQDIISNDSELDTIDHNKNHETNYSKYSISSKAKSKNSVIDLSLNLKNDNSLTTIDSDEEKSNAIAEIQTAPDGSNNILSQVTAETDTNSSSNNKIFEIDNSFEDIPSDENEDKEKESSLFVIETSRDVPTQTLVLDNDNGPIDDLETEEQDYLSDDSYTYLDDANFKVKSRYYVEEKEITCRSCKKSGHIARDCKAKICNNCGKEGHLSYDCADQMVVCHNCNQRGHVYSRCPNPISTGGPQRCYRCSSRYHHSEVHMPKNIYCYNCAEKGHYGDDCYQPFPRWCSFKDDTAFNRKNLPKLSKVHVELSSDSDTKNINNKRSNKSYMDYSSDSDDMHDRGKRSVFSRIQTDNDSSYRRQDYTHQRDFDRNQGQRRYNDSYGNNQMNRFQGRGGNNYDNGGYNRNNSNNFNQRQSNQHNSNSFASLAQRLNRNPSGNQGYNDSYGRNSSNNNRNNNSQSYSGGFARYTDHGEFNSRNEHSGRFHMGSTPSRNNNNNNNNNIRGYASRSNRR</sequence>
<dbReference type="OrthoDB" id="7608935at2759"/>
<dbReference type="SMART" id="SM00343">
    <property type="entry name" value="ZnF_C2HC"/>
    <property type="match status" value="4"/>
</dbReference>
<organism evidence="8 9">
    <name type="scientific">Smittium culicis</name>
    <dbReference type="NCBI Taxonomy" id="133412"/>
    <lineage>
        <taxon>Eukaryota</taxon>
        <taxon>Fungi</taxon>
        <taxon>Fungi incertae sedis</taxon>
        <taxon>Zoopagomycota</taxon>
        <taxon>Kickxellomycotina</taxon>
        <taxon>Harpellomycetes</taxon>
        <taxon>Harpellales</taxon>
        <taxon>Legeriomycetaceae</taxon>
        <taxon>Smittium</taxon>
    </lineage>
</organism>
<evidence type="ECO:0000259" key="7">
    <source>
        <dbReference type="PROSITE" id="PS50158"/>
    </source>
</evidence>
<evidence type="ECO:0000313" key="8">
    <source>
        <dbReference type="EMBL" id="OMJ18957.1"/>
    </source>
</evidence>
<keyword evidence="9" id="KW-1185">Reference proteome</keyword>
<dbReference type="EMBL" id="LSSN01001613">
    <property type="protein sequence ID" value="OMJ18957.1"/>
    <property type="molecule type" value="Genomic_DNA"/>
</dbReference>
<feature type="domain" description="CCHC-type" evidence="7">
    <location>
        <begin position="277"/>
        <end position="291"/>
    </location>
</feature>
<accession>A0A1R1XWA7</accession>
<feature type="domain" description="CCHC-type" evidence="7">
    <location>
        <begin position="295"/>
        <end position="308"/>
    </location>
</feature>
<name>A0A1R1XWA7_9FUNG</name>
<feature type="compositionally biased region" description="Basic and acidic residues" evidence="6">
    <location>
        <begin position="450"/>
        <end position="473"/>
    </location>
</feature>
<feature type="domain" description="CCHC-type" evidence="7">
    <location>
        <begin position="315"/>
        <end position="330"/>
    </location>
</feature>
<evidence type="ECO:0000256" key="2">
    <source>
        <dbReference type="ARBA" id="ARBA00022737"/>
    </source>
</evidence>
<feature type="region of interest" description="Disordered" evidence="6">
    <location>
        <begin position="401"/>
        <end position="606"/>
    </location>
</feature>
<feature type="compositionally biased region" description="Basic and acidic residues" evidence="6">
    <location>
        <begin position="401"/>
        <end position="410"/>
    </location>
</feature>
<evidence type="ECO:0000256" key="5">
    <source>
        <dbReference type="PROSITE-ProRule" id="PRU00047"/>
    </source>
</evidence>
<dbReference type="Gene3D" id="4.10.60.10">
    <property type="entry name" value="Zinc finger, CCHC-type"/>
    <property type="match status" value="2"/>
</dbReference>
<dbReference type="Pfam" id="PF00098">
    <property type="entry name" value="zf-CCHC"/>
    <property type="match status" value="2"/>
</dbReference>
<comment type="caution">
    <text evidence="8">The sequence shown here is derived from an EMBL/GenBank/DDBJ whole genome shotgun (WGS) entry which is preliminary data.</text>
</comment>
<evidence type="ECO:0000256" key="6">
    <source>
        <dbReference type="SAM" id="MobiDB-lite"/>
    </source>
</evidence>
<feature type="region of interest" description="Disordered" evidence="6">
    <location>
        <begin position="1"/>
        <end position="31"/>
    </location>
</feature>
<dbReference type="PANTHER" id="PTHR47103:SF8">
    <property type="entry name" value="DNA-BINDING PROTEIN"/>
    <property type="match status" value="1"/>
</dbReference>
<protein>
    <submittedName>
        <fullName evidence="8">Protein air1</fullName>
    </submittedName>
</protein>
<dbReference type="GO" id="GO:0008270">
    <property type="term" value="F:zinc ion binding"/>
    <property type="evidence" value="ECO:0007669"/>
    <property type="project" value="UniProtKB-KW"/>
</dbReference>
<keyword evidence="4" id="KW-0862">Zinc</keyword>
<dbReference type="STRING" id="133412.A0A1R1XWA7"/>
<feature type="compositionally biased region" description="Polar residues" evidence="6">
    <location>
        <begin position="93"/>
        <end position="103"/>
    </location>
</feature>
<reference evidence="8 9" key="1">
    <citation type="submission" date="2017-01" db="EMBL/GenBank/DDBJ databases">
        <authorList>
            <person name="Mah S.A."/>
            <person name="Swanson W.J."/>
            <person name="Moy G.W."/>
            <person name="Vacquier V.D."/>
        </authorList>
    </citation>
    <scope>NUCLEOTIDE SEQUENCE [LARGE SCALE GENOMIC DNA]</scope>
    <source>
        <strain evidence="8 9">GSMNP</strain>
    </source>
</reference>
<dbReference type="InterPro" id="IPR036875">
    <property type="entry name" value="Znf_CCHC_sf"/>
</dbReference>
<feature type="compositionally biased region" description="Acidic residues" evidence="6">
    <location>
        <begin position="22"/>
        <end position="31"/>
    </location>
</feature>
<keyword evidence="3 5" id="KW-0863">Zinc-finger</keyword>
<keyword evidence="1" id="KW-0479">Metal-binding</keyword>
<evidence type="ECO:0000313" key="9">
    <source>
        <dbReference type="Proteomes" id="UP000187283"/>
    </source>
</evidence>
<dbReference type="PANTHER" id="PTHR47103">
    <property type="entry name" value="DNA-BINDING PROTEIN"/>
    <property type="match status" value="1"/>
</dbReference>
<feature type="compositionally biased region" description="Low complexity" evidence="6">
    <location>
        <begin position="490"/>
        <end position="517"/>
    </location>
</feature>
<feature type="domain" description="CCHC-type" evidence="7">
    <location>
        <begin position="360"/>
        <end position="373"/>
    </location>
</feature>
<feature type="region of interest" description="Disordered" evidence="6">
    <location>
        <begin position="74"/>
        <end position="114"/>
    </location>
</feature>
<dbReference type="AlphaFoldDB" id="A0A1R1XWA7"/>
<dbReference type="PROSITE" id="PS50158">
    <property type="entry name" value="ZF_CCHC"/>
    <property type="match status" value="4"/>
</dbReference>
<gene>
    <name evidence="8" type="ORF">AYI70_g5026</name>
</gene>
<evidence type="ECO:0000256" key="4">
    <source>
        <dbReference type="ARBA" id="ARBA00022833"/>
    </source>
</evidence>
<feature type="compositionally biased region" description="Polar residues" evidence="6">
    <location>
        <begin position="518"/>
        <end position="533"/>
    </location>
</feature>
<keyword evidence="2" id="KW-0677">Repeat</keyword>
<dbReference type="SUPFAM" id="SSF57756">
    <property type="entry name" value="Retrovirus zinc finger-like domains"/>
    <property type="match status" value="3"/>
</dbReference>
<evidence type="ECO:0000256" key="3">
    <source>
        <dbReference type="ARBA" id="ARBA00022771"/>
    </source>
</evidence>
<proteinExistence type="predicted"/>
<feature type="compositionally biased region" description="Low complexity" evidence="6">
    <location>
        <begin position="534"/>
        <end position="558"/>
    </location>
</feature>
<dbReference type="GO" id="GO:0003676">
    <property type="term" value="F:nucleic acid binding"/>
    <property type="evidence" value="ECO:0007669"/>
    <property type="project" value="InterPro"/>
</dbReference>
<dbReference type="Proteomes" id="UP000187283">
    <property type="component" value="Unassembled WGS sequence"/>
</dbReference>
<evidence type="ECO:0000256" key="1">
    <source>
        <dbReference type="ARBA" id="ARBA00022723"/>
    </source>
</evidence>
<dbReference type="InterPro" id="IPR001878">
    <property type="entry name" value="Znf_CCHC"/>
</dbReference>
<feature type="compositionally biased region" description="Basic and acidic residues" evidence="6">
    <location>
        <begin position="562"/>
        <end position="576"/>
    </location>
</feature>